<dbReference type="AlphaFoldDB" id="A0A8G1QUB8"/>
<keyword evidence="1" id="KW-0472">Membrane</keyword>
<keyword evidence="3" id="KW-1185">Reference proteome</keyword>
<keyword evidence="1" id="KW-0812">Transmembrane</keyword>
<keyword evidence="1" id="KW-1133">Transmembrane helix</keyword>
<protein>
    <submittedName>
        <fullName evidence="2">Uncharacterized protein</fullName>
    </submittedName>
</protein>
<proteinExistence type="predicted"/>
<dbReference type="Proteomes" id="UP000249526">
    <property type="component" value="Unassembled WGS sequence"/>
</dbReference>
<organism evidence="2 3">
    <name type="scientific">Aspergillus piperis CBS 112811</name>
    <dbReference type="NCBI Taxonomy" id="1448313"/>
    <lineage>
        <taxon>Eukaryota</taxon>
        <taxon>Fungi</taxon>
        <taxon>Dikarya</taxon>
        <taxon>Ascomycota</taxon>
        <taxon>Pezizomycotina</taxon>
        <taxon>Eurotiomycetes</taxon>
        <taxon>Eurotiomycetidae</taxon>
        <taxon>Eurotiales</taxon>
        <taxon>Aspergillaceae</taxon>
        <taxon>Aspergillus</taxon>
        <taxon>Aspergillus subgen. Circumdati</taxon>
    </lineage>
</organism>
<dbReference type="GeneID" id="37157963"/>
<dbReference type="EMBL" id="KZ825085">
    <property type="protein sequence ID" value="RAH52380.1"/>
    <property type="molecule type" value="Genomic_DNA"/>
</dbReference>
<feature type="transmembrane region" description="Helical" evidence="1">
    <location>
        <begin position="17"/>
        <end position="39"/>
    </location>
</feature>
<evidence type="ECO:0000313" key="3">
    <source>
        <dbReference type="Proteomes" id="UP000249526"/>
    </source>
</evidence>
<accession>A0A8G1QUB8</accession>
<evidence type="ECO:0000256" key="1">
    <source>
        <dbReference type="SAM" id="Phobius"/>
    </source>
</evidence>
<sequence length="103" mass="11643">MDDTTTILVPRRNILEALFALLFQVPSTWILIASTLRVWTPSGEGKVDSFLHFLRPEARSFSYLKWHVSTSPSPRFSPRSASSPISMLRLFLQSTMLTSTPCV</sequence>
<gene>
    <name evidence="2" type="ORF">BO85DRAFT_203836</name>
</gene>
<name>A0A8G1QUB8_9EURO</name>
<reference evidence="2 3" key="1">
    <citation type="submission" date="2018-02" db="EMBL/GenBank/DDBJ databases">
        <title>The genomes of Aspergillus section Nigri reveals drivers in fungal speciation.</title>
        <authorList>
            <consortium name="DOE Joint Genome Institute"/>
            <person name="Vesth T.C."/>
            <person name="Nybo J."/>
            <person name="Theobald S."/>
            <person name="Brandl J."/>
            <person name="Frisvad J.C."/>
            <person name="Nielsen K.F."/>
            <person name="Lyhne E.K."/>
            <person name="Kogle M.E."/>
            <person name="Kuo A."/>
            <person name="Riley R."/>
            <person name="Clum A."/>
            <person name="Nolan M."/>
            <person name="Lipzen A."/>
            <person name="Salamov A."/>
            <person name="Henrissat B."/>
            <person name="Wiebenga A."/>
            <person name="De vries R.P."/>
            <person name="Grigoriev I.V."/>
            <person name="Mortensen U.H."/>
            <person name="Andersen M.R."/>
            <person name="Baker S.E."/>
        </authorList>
    </citation>
    <scope>NUCLEOTIDE SEQUENCE [LARGE SCALE GENOMIC DNA]</scope>
    <source>
        <strain evidence="2 3">CBS 112811</strain>
    </source>
</reference>
<evidence type="ECO:0000313" key="2">
    <source>
        <dbReference type="EMBL" id="RAH52380.1"/>
    </source>
</evidence>
<dbReference type="RefSeq" id="XP_025510302.1">
    <property type="nucleotide sequence ID" value="XM_025654561.1"/>
</dbReference>